<dbReference type="GO" id="GO:0016787">
    <property type="term" value="F:hydrolase activity"/>
    <property type="evidence" value="ECO:0007669"/>
    <property type="project" value="InterPro"/>
</dbReference>
<dbReference type="InterPro" id="IPR032466">
    <property type="entry name" value="Metal_Hydrolase"/>
</dbReference>
<evidence type="ECO:0000313" key="3">
    <source>
        <dbReference type="Proteomes" id="UP000294927"/>
    </source>
</evidence>
<dbReference type="SUPFAM" id="SSF51556">
    <property type="entry name" value="Metallo-dependent hydrolases"/>
    <property type="match status" value="1"/>
</dbReference>
<dbReference type="RefSeq" id="WP_133904721.1">
    <property type="nucleotide sequence ID" value="NZ_SOCP01000008.1"/>
</dbReference>
<comment type="caution">
    <text evidence="2">The sequence shown here is derived from an EMBL/GenBank/DDBJ whole genome shotgun (WGS) entry which is preliminary data.</text>
</comment>
<dbReference type="Proteomes" id="UP000294927">
    <property type="component" value="Unassembled WGS sequence"/>
</dbReference>
<dbReference type="PANTHER" id="PTHR42889">
    <property type="entry name" value="BLR3681 PROTEIN"/>
    <property type="match status" value="1"/>
</dbReference>
<protein>
    <recommendedName>
        <fullName evidence="1">Amidohydrolase-related domain-containing protein</fullName>
    </recommendedName>
</protein>
<proteinExistence type="predicted"/>
<gene>
    <name evidence="2" type="ORF">CLV71_10823</name>
</gene>
<keyword evidence="3" id="KW-1185">Reference proteome</keyword>
<reference evidence="2 3" key="1">
    <citation type="submission" date="2019-03" db="EMBL/GenBank/DDBJ databases">
        <title>Genomic Encyclopedia of Archaeal and Bacterial Type Strains, Phase II (KMG-II): from individual species to whole genera.</title>
        <authorList>
            <person name="Goeker M."/>
        </authorList>
    </citation>
    <scope>NUCLEOTIDE SEQUENCE [LARGE SCALE GENOMIC DNA]</scope>
    <source>
        <strain evidence="2 3">DSM 45499</strain>
    </source>
</reference>
<evidence type="ECO:0000259" key="1">
    <source>
        <dbReference type="Pfam" id="PF04909"/>
    </source>
</evidence>
<name>A0A4R7VH57_9PSEU</name>
<accession>A0A4R7VH57</accession>
<dbReference type="PANTHER" id="PTHR42889:SF1">
    <property type="entry name" value="BLR3681 PROTEIN"/>
    <property type="match status" value="1"/>
</dbReference>
<dbReference type="OrthoDB" id="7325417at2"/>
<sequence length="339" mass="37619">MIEDCVVVDGVVHGYYSPPGTYTNPVAGLVVDSLYHGYHLNFSPRGEPEWLLDKDRFVRADAELLGDALFAQSPTDFAVYHDIPLYGLYKDGASPLWVGQELRRRHPGRVAVFGGIWPFHPDPIGEVDRLVDEVGVSGLKFYPYDIYDGVGQETRMDDRDAVFPILEHARKRGIRTVAVHKAVAMSGCPTGPFHPRDLEDALLAFPDMWFQIVHGGFAYVEETAIQLSYHRNATVVLEGVSAYLVNSPLKFAQILAAFVMTGAHDRIIWGTGCTALHPRPMVEAFWRFEWPETLAKGYGLPPMTPEFKQAVLGGNLARILGLDLDAIPRNTAAMAAPWS</sequence>
<feature type="domain" description="Amidohydrolase-related" evidence="1">
    <location>
        <begin position="97"/>
        <end position="322"/>
    </location>
</feature>
<evidence type="ECO:0000313" key="2">
    <source>
        <dbReference type="EMBL" id="TDV48663.1"/>
    </source>
</evidence>
<dbReference type="Pfam" id="PF04909">
    <property type="entry name" value="Amidohydro_2"/>
    <property type="match status" value="1"/>
</dbReference>
<dbReference type="InterPro" id="IPR006680">
    <property type="entry name" value="Amidohydro-rel"/>
</dbReference>
<dbReference type="Gene3D" id="3.20.20.140">
    <property type="entry name" value="Metal-dependent hydrolases"/>
    <property type="match status" value="1"/>
</dbReference>
<dbReference type="AlphaFoldDB" id="A0A4R7VH57"/>
<dbReference type="EMBL" id="SOCP01000008">
    <property type="protein sequence ID" value="TDV48663.1"/>
    <property type="molecule type" value="Genomic_DNA"/>
</dbReference>
<organism evidence="2 3">
    <name type="scientific">Actinophytocola oryzae</name>
    <dbReference type="NCBI Taxonomy" id="502181"/>
    <lineage>
        <taxon>Bacteria</taxon>
        <taxon>Bacillati</taxon>
        <taxon>Actinomycetota</taxon>
        <taxon>Actinomycetes</taxon>
        <taxon>Pseudonocardiales</taxon>
        <taxon>Pseudonocardiaceae</taxon>
    </lineage>
</organism>